<dbReference type="EMBL" id="WKJQ01000001">
    <property type="protein sequence ID" value="MRW97779.1"/>
    <property type="molecule type" value="Genomic_DNA"/>
</dbReference>
<evidence type="ECO:0000313" key="1">
    <source>
        <dbReference type="EMBL" id="MRW97779.1"/>
    </source>
</evidence>
<protein>
    <submittedName>
        <fullName evidence="1">Uncharacterized protein</fullName>
    </submittedName>
</protein>
<organism evidence="1 2">
    <name type="scientific">Haloferax marinum</name>
    <dbReference type="NCBI Taxonomy" id="2666143"/>
    <lineage>
        <taxon>Archaea</taxon>
        <taxon>Methanobacteriati</taxon>
        <taxon>Methanobacteriota</taxon>
        <taxon>Stenosarchaea group</taxon>
        <taxon>Halobacteria</taxon>
        <taxon>Halobacteriales</taxon>
        <taxon>Haloferacaceae</taxon>
        <taxon>Haloferax</taxon>
    </lineage>
</organism>
<evidence type="ECO:0000313" key="2">
    <source>
        <dbReference type="Proteomes" id="UP000443423"/>
    </source>
</evidence>
<dbReference type="AlphaFoldDB" id="A0A6A8G9C1"/>
<reference evidence="1 2" key="1">
    <citation type="submission" date="2019-11" db="EMBL/GenBank/DDBJ databases">
        <title>Whole genome sequence of Haloferax sp. MBLA0078.</title>
        <authorList>
            <person name="Seo M.-J."/>
            <person name="Cho E.-S."/>
        </authorList>
    </citation>
    <scope>NUCLEOTIDE SEQUENCE [LARGE SCALE GENOMIC DNA]</scope>
    <source>
        <strain evidence="1 2">MBLA0078</strain>
    </source>
</reference>
<name>A0A6A8G9C1_9EURY</name>
<accession>A0A6A8G9C1</accession>
<dbReference type="Proteomes" id="UP000443423">
    <property type="component" value="Unassembled WGS sequence"/>
</dbReference>
<sequence>MTETTTNELRGDEMVVALPWQEVIRLAHRRALEVQREKKAIEAAGTDTTVPA</sequence>
<keyword evidence="2" id="KW-1185">Reference proteome</keyword>
<gene>
    <name evidence="1" type="ORF">GJR99_14510</name>
</gene>
<proteinExistence type="predicted"/>
<dbReference type="RefSeq" id="WP_154326007.1">
    <property type="nucleotide sequence ID" value="NZ_WKJQ01000001.1"/>
</dbReference>
<dbReference type="OrthoDB" id="380820at2157"/>
<comment type="caution">
    <text evidence="1">The sequence shown here is derived from an EMBL/GenBank/DDBJ whole genome shotgun (WGS) entry which is preliminary data.</text>
</comment>